<dbReference type="SMART" id="SM00347">
    <property type="entry name" value="HTH_MARR"/>
    <property type="match status" value="1"/>
</dbReference>
<dbReference type="InterPro" id="IPR036390">
    <property type="entry name" value="WH_DNA-bd_sf"/>
</dbReference>
<feature type="domain" description="HTH marR-type" evidence="2">
    <location>
        <begin position="30"/>
        <end position="131"/>
    </location>
</feature>
<organism evidence="3 4">
    <name type="scientific">Saccharibacillus endophyticus</name>
    <dbReference type="NCBI Taxonomy" id="2060666"/>
    <lineage>
        <taxon>Bacteria</taxon>
        <taxon>Bacillati</taxon>
        <taxon>Bacillota</taxon>
        <taxon>Bacilli</taxon>
        <taxon>Bacillales</taxon>
        <taxon>Paenibacillaceae</taxon>
        <taxon>Saccharibacillus</taxon>
    </lineage>
</organism>
<dbReference type="InterPro" id="IPR000835">
    <property type="entry name" value="HTH_MarR-typ"/>
</dbReference>
<sequence>MNANESNGLLNNWLELANLQAKISQRLEQALDEEARLSLNEFYVLHFLSLNEDKKLRLQQLQERVGLSQSAMSRLVLRMEAPKCGALRRHICEDDRRGIYTEMTALGEDKLKRGTEAVKTVLQSLSTPGELPPELNAFLVRAASTVE</sequence>
<gene>
    <name evidence="3" type="ORF">GCM10007362_19250</name>
</gene>
<dbReference type="SUPFAM" id="SSF46785">
    <property type="entry name" value="Winged helix' DNA-binding domain"/>
    <property type="match status" value="1"/>
</dbReference>
<protein>
    <submittedName>
        <fullName evidence="3">MarR family transcriptional regulator</fullName>
    </submittedName>
</protein>
<evidence type="ECO:0000313" key="4">
    <source>
        <dbReference type="Proteomes" id="UP000605427"/>
    </source>
</evidence>
<dbReference type="EMBL" id="BMDD01000002">
    <property type="protein sequence ID" value="GGH76665.1"/>
    <property type="molecule type" value="Genomic_DNA"/>
</dbReference>
<dbReference type="Pfam" id="PF12802">
    <property type="entry name" value="MarR_2"/>
    <property type="match status" value="1"/>
</dbReference>
<dbReference type="Gene3D" id="1.10.10.10">
    <property type="entry name" value="Winged helix-like DNA-binding domain superfamily/Winged helix DNA-binding domain"/>
    <property type="match status" value="1"/>
</dbReference>
<dbReference type="PANTHER" id="PTHR33164:SF99">
    <property type="entry name" value="MARR FAMILY REGULATORY PROTEIN"/>
    <property type="match status" value="1"/>
</dbReference>
<evidence type="ECO:0000313" key="3">
    <source>
        <dbReference type="EMBL" id="GGH76665.1"/>
    </source>
</evidence>
<dbReference type="InterPro" id="IPR039422">
    <property type="entry name" value="MarR/SlyA-like"/>
</dbReference>
<keyword evidence="1" id="KW-0238">DNA-binding</keyword>
<keyword evidence="4" id="KW-1185">Reference proteome</keyword>
<dbReference type="PANTHER" id="PTHR33164">
    <property type="entry name" value="TRANSCRIPTIONAL REGULATOR, MARR FAMILY"/>
    <property type="match status" value="1"/>
</dbReference>
<evidence type="ECO:0000259" key="2">
    <source>
        <dbReference type="SMART" id="SM00347"/>
    </source>
</evidence>
<name>A0ABQ1ZT87_9BACL</name>
<proteinExistence type="predicted"/>
<accession>A0ABQ1ZT87</accession>
<evidence type="ECO:0000256" key="1">
    <source>
        <dbReference type="ARBA" id="ARBA00023125"/>
    </source>
</evidence>
<reference evidence="4" key="1">
    <citation type="journal article" date="2019" name="Int. J. Syst. Evol. Microbiol.">
        <title>The Global Catalogue of Microorganisms (GCM) 10K type strain sequencing project: providing services to taxonomists for standard genome sequencing and annotation.</title>
        <authorList>
            <consortium name="The Broad Institute Genomics Platform"/>
            <consortium name="The Broad Institute Genome Sequencing Center for Infectious Disease"/>
            <person name="Wu L."/>
            <person name="Ma J."/>
        </authorList>
    </citation>
    <scope>NUCLEOTIDE SEQUENCE [LARGE SCALE GENOMIC DNA]</scope>
    <source>
        <strain evidence="4">CCM 8702</strain>
    </source>
</reference>
<dbReference type="Proteomes" id="UP000605427">
    <property type="component" value="Unassembled WGS sequence"/>
</dbReference>
<dbReference type="InterPro" id="IPR036388">
    <property type="entry name" value="WH-like_DNA-bd_sf"/>
</dbReference>
<comment type="caution">
    <text evidence="3">The sequence shown here is derived from an EMBL/GenBank/DDBJ whole genome shotgun (WGS) entry which is preliminary data.</text>
</comment>
<dbReference type="RefSeq" id="WP_172242778.1">
    <property type="nucleotide sequence ID" value="NZ_BMDD01000002.1"/>
</dbReference>